<dbReference type="Proteomes" id="UP001057402">
    <property type="component" value="Chromosome 10"/>
</dbReference>
<keyword evidence="2" id="KW-1185">Reference proteome</keyword>
<name>A0ACB9M8H3_9MYRT</name>
<accession>A0ACB9M8H3</accession>
<gene>
    <name evidence="1" type="ORF">MLD38_033977</name>
</gene>
<dbReference type="EMBL" id="CM042889">
    <property type="protein sequence ID" value="KAI4320502.1"/>
    <property type="molecule type" value="Genomic_DNA"/>
</dbReference>
<proteinExistence type="predicted"/>
<protein>
    <submittedName>
        <fullName evidence="1">Uncharacterized protein</fullName>
    </submittedName>
</protein>
<reference evidence="2" key="1">
    <citation type="journal article" date="2023" name="Front. Plant Sci.">
        <title>Chromosomal-level genome assembly of Melastoma candidum provides insights into trichome evolution.</title>
        <authorList>
            <person name="Zhong Y."/>
            <person name="Wu W."/>
            <person name="Sun C."/>
            <person name="Zou P."/>
            <person name="Liu Y."/>
            <person name="Dai S."/>
            <person name="Zhou R."/>
        </authorList>
    </citation>
    <scope>NUCLEOTIDE SEQUENCE [LARGE SCALE GENOMIC DNA]</scope>
</reference>
<comment type="caution">
    <text evidence="1">The sequence shown here is derived from an EMBL/GenBank/DDBJ whole genome shotgun (WGS) entry which is preliminary data.</text>
</comment>
<evidence type="ECO:0000313" key="2">
    <source>
        <dbReference type="Proteomes" id="UP001057402"/>
    </source>
</evidence>
<evidence type="ECO:0000313" key="1">
    <source>
        <dbReference type="EMBL" id="KAI4320502.1"/>
    </source>
</evidence>
<sequence length="324" mass="36373">MDPSSTGSVNGFFNFLTRGLDDLDRSYDIIDYEDGLMSLAFLHSVLSLLRSFHANLILFVQSLRLPVGDKWLDEYMDESSKLWDACQVIKSGISNIESFVSSGLDAASLVDGRRRLTPHMSRQLLRAMSRCGREAFAAEEENRSLMESRIEPMSLRFDTRVQVESRLNAFNGFRGVLHAMRNVSSFLLLILLWGLVYCFPGRCHSPEAVGPRGGYGYGGHVLGAGWMRLQQRVREEVVGGGGVMANEYRKAKMEMEQLKGELERVCYGDCDGSGADGIEETAERMRVWMLGLKVGAENMVGQLDDFLEEIAEGRKKLLDFCSHR</sequence>
<organism evidence="1 2">
    <name type="scientific">Melastoma candidum</name>
    <dbReference type="NCBI Taxonomy" id="119954"/>
    <lineage>
        <taxon>Eukaryota</taxon>
        <taxon>Viridiplantae</taxon>
        <taxon>Streptophyta</taxon>
        <taxon>Embryophyta</taxon>
        <taxon>Tracheophyta</taxon>
        <taxon>Spermatophyta</taxon>
        <taxon>Magnoliopsida</taxon>
        <taxon>eudicotyledons</taxon>
        <taxon>Gunneridae</taxon>
        <taxon>Pentapetalae</taxon>
        <taxon>rosids</taxon>
        <taxon>malvids</taxon>
        <taxon>Myrtales</taxon>
        <taxon>Melastomataceae</taxon>
        <taxon>Melastomatoideae</taxon>
        <taxon>Melastomateae</taxon>
        <taxon>Melastoma</taxon>
    </lineage>
</organism>